<gene>
    <name evidence="1" type="ORF">PSTT_05134</name>
</gene>
<comment type="caution">
    <text evidence="1">The sequence shown here is derived from an EMBL/GenBank/DDBJ whole genome shotgun (WGS) entry which is preliminary data.</text>
</comment>
<dbReference type="Proteomes" id="UP000239156">
    <property type="component" value="Unassembled WGS sequence"/>
</dbReference>
<protein>
    <submittedName>
        <fullName evidence="1">Uncharacterized protein</fullName>
    </submittedName>
</protein>
<name>A0A2S4VQ69_9BASI</name>
<dbReference type="VEuPathDB" id="FungiDB:PSTT_05134"/>
<organism evidence="1 2">
    <name type="scientific">Puccinia striiformis</name>
    <dbReference type="NCBI Taxonomy" id="27350"/>
    <lineage>
        <taxon>Eukaryota</taxon>
        <taxon>Fungi</taxon>
        <taxon>Dikarya</taxon>
        <taxon>Basidiomycota</taxon>
        <taxon>Pucciniomycotina</taxon>
        <taxon>Pucciniomycetes</taxon>
        <taxon>Pucciniales</taxon>
        <taxon>Pucciniaceae</taxon>
        <taxon>Puccinia</taxon>
    </lineage>
</organism>
<sequence>MSTPPIQPQVEVEYKDHSEVKEKELKPFSKTTWARLEPILGLNRWKSIPTHQPPTLYLSDEICGKIFQHIDSIELVMSPLRDCDNEAKVVVWVNAVMLHILLLFPGNINNDSEAQLPKAASSLGVQVTEVKKVVNSRDNQAQIMVELESAHAGNSGSELKTKMYAGSYVQAMRGSSGNFVERDYTRSPQFPIPTEDVDVTVNQLRSIFEVTYQMFFEGYIEALESFIKRSQCKVSWLTKILLAGSRWSSSHQPNLDLLCDHKAQHNGKPQRPSLPQWVVSLELAKHAFITAKSVKDTQTFDEAVKQLHER</sequence>
<keyword evidence="2" id="KW-1185">Reference proteome</keyword>
<proteinExistence type="predicted"/>
<feature type="non-terminal residue" evidence="1">
    <location>
        <position position="310"/>
    </location>
</feature>
<dbReference type="VEuPathDB" id="FungiDB:PSHT_08820"/>
<evidence type="ECO:0000313" key="1">
    <source>
        <dbReference type="EMBL" id="POW11578.1"/>
    </source>
</evidence>
<reference evidence="1" key="1">
    <citation type="submission" date="2017-12" db="EMBL/GenBank/DDBJ databases">
        <title>Gene loss provides genomic basis for host adaptation in cereal stripe rust fungi.</title>
        <authorList>
            <person name="Xia C."/>
        </authorList>
    </citation>
    <scope>NUCLEOTIDE SEQUENCE [LARGE SCALE GENOMIC DNA]</scope>
    <source>
        <strain evidence="1">93-210</strain>
    </source>
</reference>
<accession>A0A2S4VQ69</accession>
<evidence type="ECO:0000313" key="2">
    <source>
        <dbReference type="Proteomes" id="UP000239156"/>
    </source>
</evidence>
<dbReference type="AlphaFoldDB" id="A0A2S4VQ69"/>
<dbReference type="EMBL" id="PKSL01000037">
    <property type="protein sequence ID" value="POW11578.1"/>
    <property type="molecule type" value="Genomic_DNA"/>
</dbReference>